<organism evidence="2 3">
    <name type="scientific">Liquidambar formosana</name>
    <name type="common">Formosan gum</name>
    <dbReference type="NCBI Taxonomy" id="63359"/>
    <lineage>
        <taxon>Eukaryota</taxon>
        <taxon>Viridiplantae</taxon>
        <taxon>Streptophyta</taxon>
        <taxon>Embryophyta</taxon>
        <taxon>Tracheophyta</taxon>
        <taxon>Spermatophyta</taxon>
        <taxon>Magnoliopsida</taxon>
        <taxon>eudicotyledons</taxon>
        <taxon>Gunneridae</taxon>
        <taxon>Pentapetalae</taxon>
        <taxon>Saxifragales</taxon>
        <taxon>Altingiaceae</taxon>
        <taxon>Liquidambar</taxon>
    </lineage>
</organism>
<evidence type="ECO:0000256" key="1">
    <source>
        <dbReference type="SAM" id="MobiDB-lite"/>
    </source>
</evidence>
<dbReference type="PANTHER" id="PTHR37733">
    <property type="entry name" value="SMAD/FHA DOMAIN-CONTAINING PROTEIN"/>
    <property type="match status" value="1"/>
</dbReference>
<feature type="compositionally biased region" description="Acidic residues" evidence="1">
    <location>
        <begin position="270"/>
        <end position="279"/>
    </location>
</feature>
<dbReference type="Gene3D" id="2.60.200.20">
    <property type="match status" value="1"/>
</dbReference>
<dbReference type="PANTHER" id="PTHR37733:SF1">
    <property type="entry name" value="SMAD_FHA DOMAIN-CONTAINING PROTEIN"/>
    <property type="match status" value="1"/>
</dbReference>
<dbReference type="CDD" id="cd22671">
    <property type="entry name" value="FHA_APTX-like"/>
    <property type="match status" value="1"/>
</dbReference>
<keyword evidence="3" id="KW-1185">Reference proteome</keyword>
<proteinExistence type="predicted"/>
<comment type="caution">
    <text evidence="2">The sequence shown here is derived from an EMBL/GenBank/DDBJ whole genome shotgun (WGS) entry which is preliminary data.</text>
</comment>
<reference evidence="2 3" key="1">
    <citation type="journal article" date="2024" name="Plant J.">
        <title>Genome sequences and population genomics reveal climatic adaptation and genomic divergence between two closely related sweetgum species.</title>
        <authorList>
            <person name="Xu W.Q."/>
            <person name="Ren C.Q."/>
            <person name="Zhang X.Y."/>
            <person name="Comes H.P."/>
            <person name="Liu X.H."/>
            <person name="Li Y.G."/>
            <person name="Kettle C.J."/>
            <person name="Jalonen R."/>
            <person name="Gaisberger H."/>
            <person name="Ma Y.Z."/>
            <person name="Qiu Y.X."/>
        </authorList>
    </citation>
    <scope>NUCLEOTIDE SEQUENCE [LARGE SCALE GENOMIC DNA]</scope>
    <source>
        <strain evidence="2">Hangzhou</strain>
    </source>
</reference>
<name>A0AAP0WVC5_LIQFO</name>
<sequence>MEIEGEDGSRIQLKKGSNTEFGRGLGLRTNDQTVSRHHVLFKLDIDKNQTDPESETRAWFQVIGKNPVWVLSSRSGEIRVFRRCEKGEMEVGDRLCVSGKNPVWFALKRNEFEEELAESLQTSTSSRSSNGGFATGEDMEFECIDASDIDPVKEFGFLVMGHEFDRYPNQMIHDIKKWDWFLEEPRKDSEDDNVLEKNQKRGLRRKRKKDEAIDDDDWTGESEDDKEPIAKLGKVQKPKYSTRSKDCNKPLKGTSSKDSVQKRTIYANNEYDENEDDDTLGGFIVDNDEVEQKEESDEDEEEEEEDYEEEDDDEEIDD</sequence>
<feature type="region of interest" description="Disordered" evidence="1">
    <location>
        <begin position="189"/>
        <end position="318"/>
    </location>
</feature>
<dbReference type="SUPFAM" id="SSF49879">
    <property type="entry name" value="SMAD/FHA domain"/>
    <property type="match status" value="1"/>
</dbReference>
<dbReference type="Proteomes" id="UP001415857">
    <property type="component" value="Unassembled WGS sequence"/>
</dbReference>
<gene>
    <name evidence="2" type="ORF">L1049_003696</name>
</gene>
<dbReference type="InterPro" id="IPR008984">
    <property type="entry name" value="SMAD_FHA_dom_sf"/>
</dbReference>
<protein>
    <submittedName>
        <fullName evidence="2">Uncharacterized protein</fullName>
    </submittedName>
</protein>
<dbReference type="EMBL" id="JBBPBK010000007">
    <property type="protein sequence ID" value="KAK9280807.1"/>
    <property type="molecule type" value="Genomic_DNA"/>
</dbReference>
<feature type="compositionally biased region" description="Acidic residues" evidence="1">
    <location>
        <begin position="212"/>
        <end position="226"/>
    </location>
</feature>
<evidence type="ECO:0000313" key="2">
    <source>
        <dbReference type="EMBL" id="KAK9280807.1"/>
    </source>
</evidence>
<accession>A0AAP0WVC5</accession>
<evidence type="ECO:0000313" key="3">
    <source>
        <dbReference type="Proteomes" id="UP001415857"/>
    </source>
</evidence>
<feature type="compositionally biased region" description="Acidic residues" evidence="1">
    <location>
        <begin position="286"/>
        <end position="318"/>
    </location>
</feature>
<dbReference type="AlphaFoldDB" id="A0AAP0WVC5"/>
<feature type="compositionally biased region" description="Basic and acidic residues" evidence="1">
    <location>
        <begin position="189"/>
        <end position="199"/>
    </location>
</feature>